<evidence type="ECO:0000256" key="4">
    <source>
        <dbReference type="ARBA" id="ARBA00022622"/>
    </source>
</evidence>
<feature type="compositionally biased region" description="Pro residues" evidence="11">
    <location>
        <begin position="181"/>
        <end position="201"/>
    </location>
</feature>
<evidence type="ECO:0000256" key="8">
    <source>
        <dbReference type="ARBA" id="ARBA00023180"/>
    </source>
</evidence>
<keyword evidence="8" id="KW-0325">Glycoprotein</keyword>
<comment type="function">
    <text evidence="10">May be a cell surface adhesion protein.</text>
</comment>
<keyword evidence="9" id="KW-0449">Lipoprotein</keyword>
<dbReference type="InterPro" id="IPR033254">
    <property type="entry name" value="Plant_FLA"/>
</dbReference>
<evidence type="ECO:0000256" key="11">
    <source>
        <dbReference type="SAM" id="MobiDB-lite"/>
    </source>
</evidence>
<keyword evidence="3" id="KW-1003">Cell membrane</keyword>
<proteinExistence type="inferred from homology"/>
<feature type="compositionally biased region" description="Polar residues" evidence="11">
    <location>
        <begin position="208"/>
        <end position="217"/>
    </location>
</feature>
<sequence>MDSKASSLLFFALFLAFFSASSAFNITMLLDRHPDFSSMNDYLSKTQLDKQINSRNTITVLAVDNKAIAGLSGLNLDEVRKILSVHVVLDYYDVQKLSTLTKKSTLLTTLFQASGTAMNQQGFVNVSIINEGEIAFGSGVKGSKLDSKLVKSVAAQPFNISVLQISSAIVPPGITVANPPGASPPPTNAPTPRKAPTPGKAPAPAGNSPAQSPSNNPVPEAPSPTGAGTPEESPAPVADTPAEADTPAGADTPAEADTPAGADSPAEANAPATADSPGSESAEAPAPEASTTASASSRTTVASGVVFGVVMGLVSSLVA</sequence>
<evidence type="ECO:0000256" key="2">
    <source>
        <dbReference type="ARBA" id="ARBA00007843"/>
    </source>
</evidence>
<dbReference type="InterPro" id="IPR036378">
    <property type="entry name" value="FAS1_dom_sf"/>
</dbReference>
<dbReference type="PANTHER" id="PTHR32382">
    <property type="entry name" value="FASCICLIN-LIKE ARABINOGALACTAN PROTEIN"/>
    <property type="match status" value="1"/>
</dbReference>
<dbReference type="AlphaFoldDB" id="A0A7N2N3F5"/>
<evidence type="ECO:0000313" key="14">
    <source>
        <dbReference type="EnsemblPlants" id="QL12p024761:mrna:CDS:1"/>
    </source>
</evidence>
<gene>
    <name evidence="14" type="primary">LOC115972267</name>
</gene>
<dbReference type="InParanoid" id="A0A7N2N3F5"/>
<evidence type="ECO:0000256" key="1">
    <source>
        <dbReference type="ARBA" id="ARBA00004609"/>
    </source>
</evidence>
<reference evidence="14" key="2">
    <citation type="submission" date="2021-01" db="UniProtKB">
        <authorList>
            <consortium name="EnsemblPlants"/>
        </authorList>
    </citation>
    <scope>IDENTIFICATION</scope>
</reference>
<keyword evidence="7" id="KW-0472">Membrane</keyword>
<comment type="similarity">
    <text evidence="2">Belongs to the fasciclin-like AGP family.</text>
</comment>
<feature type="domain" description="FAS1" evidence="13">
    <location>
        <begin position="23"/>
        <end position="169"/>
    </location>
</feature>
<evidence type="ECO:0000256" key="6">
    <source>
        <dbReference type="ARBA" id="ARBA00022974"/>
    </source>
</evidence>
<protein>
    <recommendedName>
        <fullName evidence="13">FAS1 domain-containing protein</fullName>
    </recommendedName>
</protein>
<keyword evidence="6" id="KW-0654">Proteoglycan</keyword>
<feature type="signal peptide" evidence="12">
    <location>
        <begin position="1"/>
        <end position="23"/>
    </location>
</feature>
<evidence type="ECO:0000256" key="7">
    <source>
        <dbReference type="ARBA" id="ARBA00023136"/>
    </source>
</evidence>
<feature type="compositionally biased region" description="Low complexity" evidence="11">
    <location>
        <begin position="274"/>
        <end position="300"/>
    </location>
</feature>
<organism evidence="14 15">
    <name type="scientific">Quercus lobata</name>
    <name type="common">Valley oak</name>
    <dbReference type="NCBI Taxonomy" id="97700"/>
    <lineage>
        <taxon>Eukaryota</taxon>
        <taxon>Viridiplantae</taxon>
        <taxon>Streptophyta</taxon>
        <taxon>Embryophyta</taxon>
        <taxon>Tracheophyta</taxon>
        <taxon>Spermatophyta</taxon>
        <taxon>Magnoliopsida</taxon>
        <taxon>eudicotyledons</taxon>
        <taxon>Gunneridae</taxon>
        <taxon>Pentapetalae</taxon>
        <taxon>rosids</taxon>
        <taxon>fabids</taxon>
        <taxon>Fagales</taxon>
        <taxon>Fagaceae</taxon>
        <taxon>Quercus</taxon>
    </lineage>
</organism>
<evidence type="ECO:0000256" key="5">
    <source>
        <dbReference type="ARBA" id="ARBA00022729"/>
    </source>
</evidence>
<dbReference type="PROSITE" id="PS50213">
    <property type="entry name" value="FAS1"/>
    <property type="match status" value="1"/>
</dbReference>
<evidence type="ECO:0000256" key="10">
    <source>
        <dbReference type="ARBA" id="ARBA00024686"/>
    </source>
</evidence>
<dbReference type="InterPro" id="IPR000782">
    <property type="entry name" value="FAS1_domain"/>
</dbReference>
<dbReference type="Gene3D" id="2.30.180.10">
    <property type="entry name" value="FAS1 domain"/>
    <property type="match status" value="1"/>
</dbReference>
<name>A0A7N2N3F5_QUELO</name>
<dbReference type="OrthoDB" id="694090at2759"/>
<accession>A0A7N2N3F5</accession>
<evidence type="ECO:0000256" key="3">
    <source>
        <dbReference type="ARBA" id="ARBA00022475"/>
    </source>
</evidence>
<keyword evidence="15" id="KW-1185">Reference proteome</keyword>
<dbReference type="SUPFAM" id="SSF82153">
    <property type="entry name" value="FAS1 domain"/>
    <property type="match status" value="1"/>
</dbReference>
<dbReference type="EMBL" id="LRBV02000012">
    <property type="status" value="NOT_ANNOTATED_CDS"/>
    <property type="molecule type" value="Genomic_DNA"/>
</dbReference>
<dbReference type="FunFam" id="2.30.180.10:FF:000015">
    <property type="entry name" value="Fasciclin-like arabinogalactan protein 3"/>
    <property type="match status" value="1"/>
</dbReference>
<dbReference type="KEGG" id="qlo:115972267"/>
<evidence type="ECO:0000256" key="9">
    <source>
        <dbReference type="ARBA" id="ARBA00023288"/>
    </source>
</evidence>
<dbReference type="OMA" id="AFNINKM"/>
<dbReference type="GO" id="GO:0098552">
    <property type="term" value="C:side of membrane"/>
    <property type="evidence" value="ECO:0007669"/>
    <property type="project" value="UniProtKB-KW"/>
</dbReference>
<feature type="region of interest" description="Disordered" evidence="11">
    <location>
        <begin position="176"/>
        <end position="300"/>
    </location>
</feature>
<dbReference type="Gramene" id="QL12p024761:mrna">
    <property type="protein sequence ID" value="QL12p024761:mrna:CDS:1"/>
    <property type="gene ID" value="QL12p024761"/>
</dbReference>
<evidence type="ECO:0000256" key="12">
    <source>
        <dbReference type="SAM" id="SignalP"/>
    </source>
</evidence>
<dbReference type="FunCoup" id="A0A7N2N3F5">
    <property type="interactions" value="68"/>
</dbReference>
<feature type="chain" id="PRO_5029564167" description="FAS1 domain-containing protein" evidence="12">
    <location>
        <begin position="24"/>
        <end position="319"/>
    </location>
</feature>
<evidence type="ECO:0000313" key="15">
    <source>
        <dbReference type="Proteomes" id="UP000594261"/>
    </source>
</evidence>
<reference evidence="14 15" key="1">
    <citation type="journal article" date="2016" name="G3 (Bethesda)">
        <title>First Draft Assembly and Annotation of the Genome of a California Endemic Oak Quercus lobata Nee (Fagaceae).</title>
        <authorList>
            <person name="Sork V.L."/>
            <person name="Fitz-Gibbon S.T."/>
            <person name="Puiu D."/>
            <person name="Crepeau M."/>
            <person name="Gugger P.F."/>
            <person name="Sherman R."/>
            <person name="Stevens K."/>
            <person name="Langley C.H."/>
            <person name="Pellegrini M."/>
            <person name="Salzberg S.L."/>
        </authorList>
    </citation>
    <scope>NUCLEOTIDE SEQUENCE [LARGE SCALE GENOMIC DNA]</scope>
    <source>
        <strain evidence="14 15">cv. SW786</strain>
    </source>
</reference>
<keyword evidence="4" id="KW-0336">GPI-anchor</keyword>
<dbReference type="PANTHER" id="PTHR32382:SF6">
    <property type="entry name" value="FASCICLIN-LIKE ARABINOGALACTAN PROTEIN 14"/>
    <property type="match status" value="1"/>
</dbReference>
<dbReference type="EnsemblPlants" id="QL12p024761:mrna">
    <property type="protein sequence ID" value="QL12p024761:mrna:CDS:1"/>
    <property type="gene ID" value="QL12p024761"/>
</dbReference>
<dbReference type="GeneID" id="115972267"/>
<dbReference type="Proteomes" id="UP000594261">
    <property type="component" value="Chromosome 12"/>
</dbReference>
<comment type="subcellular location">
    <subcellularLocation>
        <location evidence="1">Cell membrane</location>
        <topology evidence="1">Lipid-anchor</topology>
        <topology evidence="1">GPI-anchor</topology>
    </subcellularLocation>
</comment>
<evidence type="ECO:0000259" key="13">
    <source>
        <dbReference type="PROSITE" id="PS50213"/>
    </source>
</evidence>
<dbReference type="GO" id="GO:0005886">
    <property type="term" value="C:plasma membrane"/>
    <property type="evidence" value="ECO:0007669"/>
    <property type="project" value="UniProtKB-SubCell"/>
</dbReference>
<keyword evidence="5 12" id="KW-0732">Signal</keyword>
<dbReference type="Pfam" id="PF02469">
    <property type="entry name" value="Fasciclin"/>
    <property type="match status" value="1"/>
</dbReference>
<dbReference type="RefSeq" id="XP_030948341.1">
    <property type="nucleotide sequence ID" value="XM_031092481.1"/>
</dbReference>